<organism evidence="1 2">
    <name type="scientific">Rhizoclosmatium globosum</name>
    <dbReference type="NCBI Taxonomy" id="329046"/>
    <lineage>
        <taxon>Eukaryota</taxon>
        <taxon>Fungi</taxon>
        <taxon>Fungi incertae sedis</taxon>
        <taxon>Chytridiomycota</taxon>
        <taxon>Chytridiomycota incertae sedis</taxon>
        <taxon>Chytridiomycetes</taxon>
        <taxon>Chytridiales</taxon>
        <taxon>Chytriomycetaceae</taxon>
        <taxon>Rhizoclosmatium</taxon>
    </lineage>
</organism>
<dbReference type="AlphaFoldDB" id="A0A1Y2CIR6"/>
<keyword evidence="2" id="KW-1185">Reference proteome</keyword>
<evidence type="ECO:0000313" key="1">
    <source>
        <dbReference type="EMBL" id="ORY46912.1"/>
    </source>
</evidence>
<dbReference type="Proteomes" id="UP000193642">
    <property type="component" value="Unassembled WGS sequence"/>
</dbReference>
<name>A0A1Y2CIR6_9FUNG</name>
<evidence type="ECO:0000313" key="2">
    <source>
        <dbReference type="Proteomes" id="UP000193642"/>
    </source>
</evidence>
<gene>
    <name evidence="1" type="ORF">BCR33DRAFT_112575</name>
</gene>
<sequence>MLAIGEHFARLTLQPSDPTQDYASRFFKWIHDTDDDVTVNVSLPPHATHSTPSKKKKIYWDLKESLVTAELLLLRILAFETTVETPHPWIVYIMQDVWSAETRQSLSNKTIEIDGLYTEVSTTAIGLANDSFWIQGLVWMYQPR</sequence>
<dbReference type="OrthoDB" id="25002at2759"/>
<comment type="caution">
    <text evidence="1">The sequence shown here is derived from an EMBL/GenBank/DDBJ whole genome shotgun (WGS) entry which is preliminary data.</text>
</comment>
<accession>A0A1Y2CIR6</accession>
<protein>
    <submittedName>
        <fullName evidence="1">Uncharacterized protein</fullName>
    </submittedName>
</protein>
<proteinExistence type="predicted"/>
<dbReference type="EMBL" id="MCGO01000015">
    <property type="protein sequence ID" value="ORY46912.1"/>
    <property type="molecule type" value="Genomic_DNA"/>
</dbReference>
<reference evidence="1 2" key="1">
    <citation type="submission" date="2016-07" db="EMBL/GenBank/DDBJ databases">
        <title>Pervasive Adenine N6-methylation of Active Genes in Fungi.</title>
        <authorList>
            <consortium name="DOE Joint Genome Institute"/>
            <person name="Mondo S.J."/>
            <person name="Dannebaum R.O."/>
            <person name="Kuo R.C."/>
            <person name="Labutti K."/>
            <person name="Haridas S."/>
            <person name="Kuo A."/>
            <person name="Salamov A."/>
            <person name="Ahrendt S.R."/>
            <person name="Lipzen A."/>
            <person name="Sullivan W."/>
            <person name="Andreopoulos W.B."/>
            <person name="Clum A."/>
            <person name="Lindquist E."/>
            <person name="Daum C."/>
            <person name="Ramamoorthy G.K."/>
            <person name="Gryganskyi A."/>
            <person name="Culley D."/>
            <person name="Magnuson J.K."/>
            <person name="James T.Y."/>
            <person name="O'Malley M.A."/>
            <person name="Stajich J.E."/>
            <person name="Spatafora J.W."/>
            <person name="Visel A."/>
            <person name="Grigoriev I.V."/>
        </authorList>
    </citation>
    <scope>NUCLEOTIDE SEQUENCE [LARGE SCALE GENOMIC DNA]</scope>
    <source>
        <strain evidence="1 2">JEL800</strain>
    </source>
</reference>